<dbReference type="AlphaFoldDB" id="A0A1D8GF28"/>
<dbReference type="InterPro" id="IPR043143">
    <property type="entry name" value="Mal/L-sulf/L-lact_DH-like_NADP"/>
</dbReference>
<dbReference type="OrthoDB" id="9769447at2"/>
<dbReference type="RefSeq" id="WP_069975229.1">
    <property type="nucleotide sequence ID" value="NZ_CP017269.1"/>
</dbReference>
<dbReference type="Proteomes" id="UP000095743">
    <property type="component" value="Chromosome"/>
</dbReference>
<dbReference type="Gene3D" id="1.10.1530.10">
    <property type="match status" value="1"/>
</dbReference>
<name>A0A1D8GF28_9FIRM</name>
<keyword evidence="3" id="KW-1185">Reference proteome</keyword>
<dbReference type="KEGG" id="gfe:Gferi_07860"/>
<dbReference type="GO" id="GO:0016491">
    <property type="term" value="F:oxidoreductase activity"/>
    <property type="evidence" value="ECO:0007669"/>
    <property type="project" value="UniProtKB-KW"/>
</dbReference>
<dbReference type="PANTHER" id="PTHR11091:SF3">
    <property type="entry name" value="2,3-DIKETO-L-GULONATE REDUCTASE"/>
    <property type="match status" value="1"/>
</dbReference>
<dbReference type="SUPFAM" id="SSF89733">
    <property type="entry name" value="L-sulfolactate dehydrogenase-like"/>
    <property type="match status" value="1"/>
</dbReference>
<accession>A0A1D8GF28</accession>
<dbReference type="Gene3D" id="3.30.1370.60">
    <property type="entry name" value="Hypothetical oxidoreductase yiak, domain 2"/>
    <property type="match status" value="1"/>
</dbReference>
<dbReference type="PANTHER" id="PTHR11091">
    <property type="entry name" value="OXIDOREDUCTASE-RELATED"/>
    <property type="match status" value="1"/>
</dbReference>
<dbReference type="EMBL" id="CP017269">
    <property type="protein sequence ID" value="AOT69494.1"/>
    <property type="molecule type" value="Genomic_DNA"/>
</dbReference>
<keyword evidence="1" id="KW-0560">Oxidoreductase</keyword>
<reference evidence="2 3" key="1">
    <citation type="submission" date="2016-09" db="EMBL/GenBank/DDBJ databases">
        <title>Genomic analysis reveals versatility of anaerobic energy metabolism of Geosporobacter ferrireducens IRF9 of phylum Firmicutes.</title>
        <authorList>
            <person name="Kim S.-J."/>
        </authorList>
    </citation>
    <scope>NUCLEOTIDE SEQUENCE [LARGE SCALE GENOMIC DNA]</scope>
    <source>
        <strain evidence="2 3">IRF9</strain>
    </source>
</reference>
<dbReference type="STRING" id="1424294.Gferi_07860"/>
<dbReference type="NCBIfam" id="NF009750">
    <property type="entry name" value="PRK13260.1"/>
    <property type="match status" value="1"/>
</dbReference>
<gene>
    <name evidence="2" type="ORF">Gferi_07860</name>
</gene>
<dbReference type="Pfam" id="PF02615">
    <property type="entry name" value="Ldh_2"/>
    <property type="match status" value="1"/>
</dbReference>
<proteinExistence type="predicted"/>
<organism evidence="2 3">
    <name type="scientific">Geosporobacter ferrireducens</name>
    <dbReference type="NCBI Taxonomy" id="1424294"/>
    <lineage>
        <taxon>Bacteria</taxon>
        <taxon>Bacillati</taxon>
        <taxon>Bacillota</taxon>
        <taxon>Clostridia</taxon>
        <taxon>Peptostreptococcales</taxon>
        <taxon>Thermotaleaceae</taxon>
        <taxon>Geosporobacter</taxon>
    </lineage>
</organism>
<dbReference type="InterPro" id="IPR003767">
    <property type="entry name" value="Malate/L-lactate_DH-like"/>
</dbReference>
<sequence length="333" mass="36028">MRVSYNELKSELKRVLISRGFESKAAEMGASIIADNSRDGVYSHGLNRFPVIVKSIDEGIIRPDRQPVKLNSAGALEQWDGQLGFGPINACIAMDRAIELAGQYGLGCVALKNTNHWLRGGTYGLRAANAGCVGICMTNTFPNMPPWGGTEKRIGNNPLIISIPEKSGAHVLLDMAQSQFSFGKLQTYALAGKKLPVTGGYDKDGNLTDDPNTILDGGEVLPAGYWKGSGLSIAIDMVVAALSAGKSTYDMRMSKNDAGISQVFIAINPTAYAGEDYADAYIESMSEYIKTSAKENGVTDILYPGERTAKAREESMRENIPVNEEMWETLLKL</sequence>
<evidence type="ECO:0000313" key="2">
    <source>
        <dbReference type="EMBL" id="AOT69494.1"/>
    </source>
</evidence>
<evidence type="ECO:0000313" key="3">
    <source>
        <dbReference type="Proteomes" id="UP000095743"/>
    </source>
</evidence>
<protein>
    <submittedName>
        <fullName evidence="2">2,3-diketo-L-gulonate reductase</fullName>
    </submittedName>
</protein>
<evidence type="ECO:0000256" key="1">
    <source>
        <dbReference type="ARBA" id="ARBA00023002"/>
    </source>
</evidence>
<dbReference type="InterPro" id="IPR036111">
    <property type="entry name" value="Mal/L-sulfo/L-lacto_DH-like_sf"/>
</dbReference>
<dbReference type="InterPro" id="IPR043144">
    <property type="entry name" value="Mal/L-sulf/L-lact_DH-like_ah"/>
</dbReference>